<dbReference type="Proteomes" id="UP000324091">
    <property type="component" value="Chromosome 2"/>
</dbReference>
<proteinExistence type="predicted"/>
<comment type="caution">
    <text evidence="1">The sequence shown here is derived from an EMBL/GenBank/DDBJ whole genome shotgun (WGS) entry which is preliminary data.</text>
</comment>
<dbReference type="EMBL" id="RHFK02000012">
    <property type="protein sequence ID" value="TWW67222.1"/>
    <property type="molecule type" value="Genomic_DNA"/>
</dbReference>
<evidence type="ECO:0000313" key="2">
    <source>
        <dbReference type="Proteomes" id="UP000324091"/>
    </source>
</evidence>
<keyword evidence="2" id="KW-1185">Reference proteome</keyword>
<feature type="non-terminal residue" evidence="1">
    <location>
        <position position="132"/>
    </location>
</feature>
<evidence type="ECO:0000313" key="1">
    <source>
        <dbReference type="EMBL" id="TWW67222.1"/>
    </source>
</evidence>
<organism evidence="1 2">
    <name type="scientific">Takifugu flavidus</name>
    <name type="common">sansaifugu</name>
    <dbReference type="NCBI Taxonomy" id="433684"/>
    <lineage>
        <taxon>Eukaryota</taxon>
        <taxon>Metazoa</taxon>
        <taxon>Chordata</taxon>
        <taxon>Craniata</taxon>
        <taxon>Vertebrata</taxon>
        <taxon>Euteleostomi</taxon>
        <taxon>Actinopterygii</taxon>
        <taxon>Neopterygii</taxon>
        <taxon>Teleostei</taxon>
        <taxon>Neoteleostei</taxon>
        <taxon>Acanthomorphata</taxon>
        <taxon>Eupercaria</taxon>
        <taxon>Tetraodontiformes</taxon>
        <taxon>Tetradontoidea</taxon>
        <taxon>Tetraodontidae</taxon>
        <taxon>Takifugu</taxon>
    </lineage>
</organism>
<evidence type="ECO:0008006" key="3">
    <source>
        <dbReference type="Google" id="ProtNLM"/>
    </source>
</evidence>
<accession>A0A5C6NHY9</accession>
<protein>
    <recommendedName>
        <fullName evidence="3">HTH CENPB-type domain-containing protein</fullName>
    </recommendedName>
</protein>
<reference evidence="1 2" key="1">
    <citation type="submission" date="2019-04" db="EMBL/GenBank/DDBJ databases">
        <title>Chromosome genome assembly for Takifugu flavidus.</title>
        <authorList>
            <person name="Xiao S."/>
        </authorList>
    </citation>
    <scope>NUCLEOTIDE SEQUENCE [LARGE SCALE GENOMIC DNA]</scope>
    <source>
        <strain evidence="1">HTHZ2018</strain>
        <tissue evidence="1">Muscle</tissue>
    </source>
</reference>
<sequence length="132" mass="15565">MVPVKRHMYEAYFKLQAIEYVAENGNRADARHFNVNESMAKAIAEEMDIEHFQGGPSWCFCFMRRLHLSIRARTTVAQRLLGDYRERVAIFRTYCCDKITVPSHIYEAAAGKLCHHMWVDCRRMGYDTVFMY</sequence>
<name>A0A5C6NHY9_9TELE</name>
<dbReference type="AlphaFoldDB" id="A0A5C6NHY9"/>
<gene>
    <name evidence="1" type="ORF">D4764_02G0002630</name>
</gene>